<name>A0A244CM60_PSEDV</name>
<dbReference type="GO" id="GO:0016747">
    <property type="term" value="F:acyltransferase activity, transferring groups other than amino-acyl groups"/>
    <property type="evidence" value="ECO:0007669"/>
    <property type="project" value="InterPro"/>
</dbReference>
<gene>
    <name evidence="4" type="ORF">B1199_18090</name>
</gene>
<proteinExistence type="predicted"/>
<protein>
    <submittedName>
        <fullName evidence="4">GNAT family N-acetyltransferase</fullName>
    </submittedName>
</protein>
<dbReference type="EMBL" id="MWPV01000006">
    <property type="protein sequence ID" value="OUL56638.1"/>
    <property type="molecule type" value="Genomic_DNA"/>
</dbReference>
<sequence length="126" mass="14516">MTFDNMRVYYQHYSVDWEVSKICEQIEGLENWDILYSDRVVGAIRLAFDDSGCYIRDLQVSPAFQNKGMGAQALAYVETLAKQAGAKQLRLRVFKISPAVHLYQRNGFVLDSEEDNFFYLSKTLGE</sequence>
<organism evidence="4 5">
    <name type="scientific">Pseudoalteromonas ulvae</name>
    <dbReference type="NCBI Taxonomy" id="107327"/>
    <lineage>
        <taxon>Bacteria</taxon>
        <taxon>Pseudomonadati</taxon>
        <taxon>Pseudomonadota</taxon>
        <taxon>Gammaproteobacteria</taxon>
        <taxon>Alteromonadales</taxon>
        <taxon>Pseudoalteromonadaceae</taxon>
        <taxon>Pseudoalteromonas</taxon>
    </lineage>
</organism>
<dbReference type="SUPFAM" id="SSF55729">
    <property type="entry name" value="Acyl-CoA N-acyltransferases (Nat)"/>
    <property type="match status" value="1"/>
</dbReference>
<keyword evidence="2" id="KW-0012">Acyltransferase</keyword>
<dbReference type="CDD" id="cd04301">
    <property type="entry name" value="NAT_SF"/>
    <property type="match status" value="1"/>
</dbReference>
<dbReference type="InterPro" id="IPR050680">
    <property type="entry name" value="YpeA/RimI_acetyltransf"/>
</dbReference>
<evidence type="ECO:0000256" key="2">
    <source>
        <dbReference type="ARBA" id="ARBA00023315"/>
    </source>
</evidence>
<dbReference type="AlphaFoldDB" id="A0A244CM60"/>
<dbReference type="PANTHER" id="PTHR43420">
    <property type="entry name" value="ACETYLTRANSFERASE"/>
    <property type="match status" value="1"/>
</dbReference>
<accession>A0A244CM60</accession>
<dbReference type="Pfam" id="PF00583">
    <property type="entry name" value="Acetyltransf_1"/>
    <property type="match status" value="1"/>
</dbReference>
<dbReference type="Proteomes" id="UP000194841">
    <property type="component" value="Unassembled WGS sequence"/>
</dbReference>
<dbReference type="OrthoDB" id="6871659at2"/>
<feature type="domain" description="N-acetyltransferase" evidence="3">
    <location>
        <begin position="1"/>
        <end position="125"/>
    </location>
</feature>
<dbReference type="InterPro" id="IPR000182">
    <property type="entry name" value="GNAT_dom"/>
</dbReference>
<dbReference type="PANTHER" id="PTHR43420:SF47">
    <property type="entry name" value="N-ACETYLTRANSFERASE DOMAIN-CONTAINING PROTEIN"/>
    <property type="match status" value="1"/>
</dbReference>
<keyword evidence="1 4" id="KW-0808">Transferase</keyword>
<comment type="caution">
    <text evidence="4">The sequence shown here is derived from an EMBL/GenBank/DDBJ whole genome shotgun (WGS) entry which is preliminary data.</text>
</comment>
<dbReference type="PROSITE" id="PS51186">
    <property type="entry name" value="GNAT"/>
    <property type="match status" value="1"/>
</dbReference>
<reference evidence="4 5" key="1">
    <citation type="submission" date="2017-02" db="EMBL/GenBank/DDBJ databases">
        <title>Pseudoalteromonas ulvae TC14 Genome.</title>
        <authorList>
            <person name="Molmeret M."/>
        </authorList>
    </citation>
    <scope>NUCLEOTIDE SEQUENCE [LARGE SCALE GENOMIC DNA]</scope>
    <source>
        <strain evidence="4">TC14</strain>
    </source>
</reference>
<keyword evidence="5" id="KW-1185">Reference proteome</keyword>
<evidence type="ECO:0000256" key="1">
    <source>
        <dbReference type="ARBA" id="ARBA00022679"/>
    </source>
</evidence>
<evidence type="ECO:0000259" key="3">
    <source>
        <dbReference type="PROSITE" id="PS51186"/>
    </source>
</evidence>
<dbReference type="InterPro" id="IPR016181">
    <property type="entry name" value="Acyl_CoA_acyltransferase"/>
</dbReference>
<dbReference type="Gene3D" id="3.40.630.30">
    <property type="match status" value="1"/>
</dbReference>
<evidence type="ECO:0000313" key="5">
    <source>
        <dbReference type="Proteomes" id="UP000194841"/>
    </source>
</evidence>
<evidence type="ECO:0000313" key="4">
    <source>
        <dbReference type="EMBL" id="OUL56638.1"/>
    </source>
</evidence>